<evidence type="ECO:0000313" key="1">
    <source>
        <dbReference type="EMBL" id="AGE74127.1"/>
    </source>
</evidence>
<name>M1J0I7_9CREN</name>
<dbReference type="RefSeq" id="WP_011278733.1">
    <property type="nucleotide sequence ID" value="NC_020247.1"/>
</dbReference>
<proteinExistence type="predicted"/>
<dbReference type="EMBL" id="CP002818">
    <property type="protein sequence ID" value="AGE74127.1"/>
    <property type="molecule type" value="Genomic_DNA"/>
</dbReference>
<dbReference type="PATRIC" id="fig|1028567.7.peg.1887"/>
<dbReference type="Proteomes" id="UP000011280">
    <property type="component" value="Chromosome"/>
</dbReference>
<protein>
    <submittedName>
        <fullName evidence="1">Uncharacterized protein</fullName>
    </submittedName>
</protein>
<evidence type="ECO:0000313" key="2">
    <source>
        <dbReference type="Proteomes" id="UP000011280"/>
    </source>
</evidence>
<dbReference type="GeneID" id="14552434"/>
<gene>
    <name evidence="1" type="ORF">SacRon12I_09510</name>
</gene>
<accession>M1J0I7</accession>
<sequence>MYVINLAGDWGKALFKFSESLVNKLGDNLVMIIGLENEDELVYDSNVLVVVRSKDDETVREIARTALEVNAKYKCSINFHVASENDKELIKAFLTYRSEGEDCDASFNYFKEKLMKLGNVVSVEYFNGYDSNVLVVVRSKDDETVREIARTALEVNAKYKCSINFHVVEENEQG</sequence>
<dbReference type="KEGG" id="sacr:SacRon12I_09510"/>
<dbReference type="HOGENOM" id="CLU_1574881_0_0_2"/>
<reference evidence="1 2" key="1">
    <citation type="journal article" date="2012" name="ISME J.">
        <title>Genomic evidence of rapid, global-scale gene flow in a Sulfolobus species.</title>
        <authorList>
            <person name="Mao D."/>
            <person name="Grogan D."/>
        </authorList>
    </citation>
    <scope>NUCLEOTIDE SEQUENCE [LARGE SCALE GENOMIC DNA]</scope>
    <source>
        <strain evidence="1 2">Ron12/I</strain>
    </source>
</reference>
<organism evidence="2">
    <name type="scientific">Sulfolobus acidocaldarius Ron12/I</name>
    <dbReference type="NCBI Taxonomy" id="1028567"/>
    <lineage>
        <taxon>Archaea</taxon>
        <taxon>Thermoproteota</taxon>
        <taxon>Thermoprotei</taxon>
        <taxon>Sulfolobales</taxon>
        <taxon>Sulfolobaceae</taxon>
        <taxon>Sulfolobus</taxon>
    </lineage>
</organism>
<dbReference type="AlphaFoldDB" id="M1J0I7"/>